<dbReference type="InterPro" id="IPR001586">
    <property type="entry name" value="Beta-lactam_class-C_AS"/>
</dbReference>
<feature type="signal peptide" evidence="7">
    <location>
        <begin position="1"/>
        <end position="24"/>
    </location>
</feature>
<dbReference type="RefSeq" id="WP_138412901.1">
    <property type="nucleotide sequence ID" value="NZ_QLAG01000049.1"/>
</dbReference>
<dbReference type="PROSITE" id="PS00336">
    <property type="entry name" value="BETA_LACTAMASE_C"/>
    <property type="match status" value="1"/>
</dbReference>
<organism evidence="9 10">
    <name type="scientific">Stutzerimonas nosocomialis</name>
    <dbReference type="NCBI Taxonomy" id="1056496"/>
    <lineage>
        <taxon>Bacteria</taxon>
        <taxon>Pseudomonadati</taxon>
        <taxon>Pseudomonadota</taxon>
        <taxon>Gammaproteobacteria</taxon>
        <taxon>Pseudomonadales</taxon>
        <taxon>Pseudomonadaceae</taxon>
        <taxon>Stutzerimonas</taxon>
    </lineage>
</organism>
<dbReference type="GO" id="GO:0008800">
    <property type="term" value="F:beta-lactamase activity"/>
    <property type="evidence" value="ECO:0007669"/>
    <property type="project" value="UniProtKB-UniRule"/>
</dbReference>
<dbReference type="GO" id="GO:0046677">
    <property type="term" value="P:response to antibiotic"/>
    <property type="evidence" value="ECO:0007669"/>
    <property type="project" value="UniProtKB-UniRule"/>
</dbReference>
<evidence type="ECO:0000256" key="1">
    <source>
        <dbReference type="ARBA" id="ARBA00001526"/>
    </source>
</evidence>
<dbReference type="InterPro" id="IPR058136">
    <property type="entry name" value="AmpC"/>
</dbReference>
<dbReference type="InterPro" id="IPR012338">
    <property type="entry name" value="Beta-lactam/transpept-like"/>
</dbReference>
<evidence type="ECO:0000313" key="10">
    <source>
        <dbReference type="Proteomes" id="UP000306753"/>
    </source>
</evidence>
<evidence type="ECO:0000256" key="2">
    <source>
        <dbReference type="ARBA" id="ARBA00007840"/>
    </source>
</evidence>
<keyword evidence="4 6" id="KW-0378">Hydrolase</keyword>
<dbReference type="Pfam" id="PF00144">
    <property type="entry name" value="Beta-lactamase"/>
    <property type="match status" value="1"/>
</dbReference>
<dbReference type="Proteomes" id="UP000306753">
    <property type="component" value="Unassembled WGS sequence"/>
</dbReference>
<reference evidence="9 10" key="1">
    <citation type="journal article" date="2017" name="Eur. J. Clin. Microbiol. Infect. Dis.">
        <title>Uncommonly isolated clinical Pseudomonas: identification and phylogenetic assignation.</title>
        <authorList>
            <person name="Mulet M."/>
            <person name="Gomila M."/>
            <person name="Ramirez A."/>
            <person name="Cardew S."/>
            <person name="Moore E.R."/>
            <person name="Lalucat J."/>
            <person name="Garcia-Valdes E."/>
        </authorList>
    </citation>
    <scope>NUCLEOTIDE SEQUENCE [LARGE SCALE GENOMIC DNA]</scope>
    <source>
        <strain evidence="9 10">SD129</strain>
    </source>
</reference>
<gene>
    <name evidence="9" type="primary">ampC</name>
    <name evidence="9" type="ORF">DN820_21675</name>
</gene>
<protein>
    <recommendedName>
        <fullName evidence="3 6">Beta-lactamase</fullName>
        <ecNumber evidence="3 6">3.5.2.6</ecNumber>
    </recommendedName>
</protein>
<keyword evidence="10" id="KW-1185">Reference proteome</keyword>
<dbReference type="SUPFAM" id="SSF56601">
    <property type="entry name" value="beta-lactamase/transpeptidase-like"/>
    <property type="match status" value="1"/>
</dbReference>
<dbReference type="InterPro" id="IPR050491">
    <property type="entry name" value="AmpC-like"/>
</dbReference>
<comment type="caution">
    <text evidence="9">The sequence shown here is derived from an EMBL/GenBank/DDBJ whole genome shotgun (WGS) entry which is preliminary data.</text>
</comment>
<evidence type="ECO:0000256" key="5">
    <source>
        <dbReference type="ARBA" id="ARBA00023251"/>
    </source>
</evidence>
<dbReference type="InterPro" id="IPR001466">
    <property type="entry name" value="Beta-lactam-related"/>
</dbReference>
<feature type="chain" id="PRO_5024398013" description="Beta-lactamase" evidence="7">
    <location>
        <begin position="25"/>
        <end position="397"/>
    </location>
</feature>
<dbReference type="GO" id="GO:0030288">
    <property type="term" value="C:outer membrane-bounded periplasmic space"/>
    <property type="evidence" value="ECO:0007669"/>
    <property type="project" value="InterPro"/>
</dbReference>
<dbReference type="Gene3D" id="3.40.710.10">
    <property type="entry name" value="DD-peptidase/beta-lactamase superfamily"/>
    <property type="match status" value="1"/>
</dbReference>
<name>A0A5R9Q822_9GAMM</name>
<dbReference type="EC" id="3.5.2.6" evidence="3 6"/>
<dbReference type="EMBL" id="QLAG01000049">
    <property type="protein sequence ID" value="TLX61386.1"/>
    <property type="molecule type" value="Genomic_DNA"/>
</dbReference>
<feature type="domain" description="Beta-lactamase-related" evidence="8">
    <location>
        <begin position="34"/>
        <end position="381"/>
    </location>
</feature>
<dbReference type="GO" id="GO:0017001">
    <property type="term" value="P:antibiotic catabolic process"/>
    <property type="evidence" value="ECO:0007669"/>
    <property type="project" value="InterPro"/>
</dbReference>
<dbReference type="PANTHER" id="PTHR46825:SF8">
    <property type="entry name" value="BETA-LACTAMASE-RELATED"/>
    <property type="match status" value="1"/>
</dbReference>
<keyword evidence="5 6" id="KW-0046">Antibiotic resistance</keyword>
<comment type="similarity">
    <text evidence="2 6">Belongs to the class-C beta-lactamase family.</text>
</comment>
<evidence type="ECO:0000313" key="9">
    <source>
        <dbReference type="EMBL" id="TLX61386.1"/>
    </source>
</evidence>
<evidence type="ECO:0000259" key="8">
    <source>
        <dbReference type="Pfam" id="PF00144"/>
    </source>
</evidence>
<dbReference type="AlphaFoldDB" id="A0A5R9Q822"/>
<sequence>MPPLARLCLRALLVCAAPIGAALADEPPLSLQIEQQARATMAQHGIDGLAIALTIDGRQQYHPYGVASRDTGQPVTPDTLFEVGSVSKVFTATLAALAQAQGRLSLDDKVTTHLPGLRGSAFDDISLLELATHTNGGLPLQLPDEIDSEEALTAYFKAWQPAHAPGSQRTYGNPGMGLLGRAAAASLGDPYARALEQSLLPALGLSDTYLAVPAAAQPRYAQGYNRDDAPVRLNPGLLGDEAYGVKSTSRDLLRLVEANLGIADVGQDLRRAIASTHTGYFTVGPMTQDLVWEHYPYPVALQSLLEGNASTMVYQSHPVRRLDPPQPPREEVWLNKTGSTNGFGAYVALVPSERIGLVILANRNFPIEARIRLAHRIIEAALQAPRPEAASLARAAR</sequence>
<evidence type="ECO:0000256" key="4">
    <source>
        <dbReference type="ARBA" id="ARBA00022801"/>
    </source>
</evidence>
<dbReference type="PANTHER" id="PTHR46825">
    <property type="entry name" value="D-ALANYL-D-ALANINE-CARBOXYPEPTIDASE/ENDOPEPTIDASE AMPH"/>
    <property type="match status" value="1"/>
</dbReference>
<comment type="catalytic activity">
    <reaction evidence="1 6">
        <text>a beta-lactam + H2O = a substituted beta-amino acid</text>
        <dbReference type="Rhea" id="RHEA:20401"/>
        <dbReference type="ChEBI" id="CHEBI:15377"/>
        <dbReference type="ChEBI" id="CHEBI:35627"/>
        <dbReference type="ChEBI" id="CHEBI:140347"/>
        <dbReference type="EC" id="3.5.2.6"/>
    </reaction>
</comment>
<keyword evidence="7" id="KW-0732">Signal</keyword>
<evidence type="ECO:0000256" key="7">
    <source>
        <dbReference type="SAM" id="SignalP"/>
    </source>
</evidence>
<dbReference type="NCBIfam" id="NF033085">
    <property type="entry name" value="bla_class_C"/>
    <property type="match status" value="1"/>
</dbReference>
<accession>A0A5R9Q822</accession>
<evidence type="ECO:0000256" key="3">
    <source>
        <dbReference type="ARBA" id="ARBA00012865"/>
    </source>
</evidence>
<proteinExistence type="inferred from homology"/>
<evidence type="ECO:0000256" key="6">
    <source>
        <dbReference type="RuleBase" id="RU361140"/>
    </source>
</evidence>